<accession>A0A1B2AB90</accession>
<dbReference type="AlphaFoldDB" id="A0A1B2AB90"/>
<keyword evidence="2" id="KW-1185">Reference proteome</keyword>
<dbReference type="Pfam" id="PF05947">
    <property type="entry name" value="T6SS_TssF"/>
    <property type="match status" value="1"/>
</dbReference>
<dbReference type="RefSeq" id="WP_067676785.1">
    <property type="nucleotide sequence ID" value="NZ_CP016591.1"/>
</dbReference>
<evidence type="ECO:0000313" key="1">
    <source>
        <dbReference type="EMBL" id="ANY19402.1"/>
    </source>
</evidence>
<dbReference type="Proteomes" id="UP000092932">
    <property type="component" value="Chromosome"/>
</dbReference>
<dbReference type="InterPro" id="IPR010272">
    <property type="entry name" value="T6SS_TssF"/>
</dbReference>
<reference evidence="1 2" key="1">
    <citation type="submission" date="2016-07" db="EMBL/GenBank/DDBJ databases">
        <title>Complete genome sequence of Altererythrobacter dongtanensis KCTC 22672, a type strain with esterase isolated from tidal flat.</title>
        <authorList>
            <person name="Cheng H."/>
            <person name="Wu Y.-H."/>
            <person name="Zhou P."/>
            <person name="Huo Y.-Y."/>
            <person name="Wang C.-S."/>
            <person name="Xu X.-W."/>
        </authorList>
    </citation>
    <scope>NUCLEOTIDE SEQUENCE [LARGE SCALE GENOMIC DNA]</scope>
    <source>
        <strain evidence="1 2">KCTC 22672</strain>
    </source>
</reference>
<dbReference type="NCBIfam" id="TIGR03359">
    <property type="entry name" value="VI_chp_6"/>
    <property type="match status" value="1"/>
</dbReference>
<dbReference type="OrthoDB" id="9763676at2"/>
<dbReference type="KEGG" id="ado:A6F68_00876"/>
<organism evidence="1 2">
    <name type="scientific">Tsuneonella dongtanensis</name>
    <dbReference type="NCBI Taxonomy" id="692370"/>
    <lineage>
        <taxon>Bacteria</taxon>
        <taxon>Pseudomonadati</taxon>
        <taxon>Pseudomonadota</taxon>
        <taxon>Alphaproteobacteria</taxon>
        <taxon>Sphingomonadales</taxon>
        <taxon>Erythrobacteraceae</taxon>
        <taxon>Tsuneonella</taxon>
    </lineage>
</organism>
<proteinExistence type="predicted"/>
<evidence type="ECO:0008006" key="3">
    <source>
        <dbReference type="Google" id="ProtNLM"/>
    </source>
</evidence>
<evidence type="ECO:0000313" key="2">
    <source>
        <dbReference type="Proteomes" id="UP000092932"/>
    </source>
</evidence>
<dbReference type="EMBL" id="CP016591">
    <property type="protein sequence ID" value="ANY19402.1"/>
    <property type="molecule type" value="Genomic_DNA"/>
</dbReference>
<protein>
    <recommendedName>
        <fullName evidence="3">Type VI secretion system baseplate subunit TssF</fullName>
    </recommendedName>
</protein>
<name>A0A1B2AB90_9SPHN</name>
<dbReference type="STRING" id="692370.A6F68_00876"/>
<gene>
    <name evidence="1" type="ORF">A6F68_00876</name>
</gene>
<sequence length="618" mass="69507">MDPRLLDFYEAELEYLHAQSKVFAESHETAARRLGLNSSEPDPYVERLLEGVAFLSSRVHLKINDQFPEFTQHLLQAVQPHYLAPTPSICIAAFEPAQGDPGLAKGHVVPRRTRLTAEPPGSTRTPVTFETGHEVTIWPLQIAAAEYIGSRAAAAAHAARAGVRAQAALTIRIEPSPGIDLTTVEADHLDIYLDGSEAVPNELYRQLIGESVAVVARPLDSQDERFVLLDTPAQHGFDEEEALLPNDGRTLGAYRILSEYFACPERFRFVRLRNLRKAFAMSNKAIEVTILFSRSADSLVQSVSERNFKLFATPAINLFEKQLNRVPFDQSEHEFKVVADRDGPLDFEVFRILEMKAFDRDNRDPRVVAPLFAFGSLLYDYRSALFYTTTVRMRRLSRRERRLRRREDYTGTETYVSITSPGDPERLDSIHDLSVRALVTNRELPELLEFASENHLSASGIPARTIKVVRSPTRPLPPMGIGDAAWRIIGHITPNYAALLPEEGGDAELLRNHLALYGRPEDPVMRSQIDGILTAKSTPITRRVPGLGRMAMARGLKIQIELDDSSFDQARIYLFTAVLERFLSEFAIVNSFTEAHFRTKLQGEIAAWMPRIGRRQAI</sequence>
<dbReference type="PIRSF" id="PIRSF028304">
    <property type="entry name" value="UCP028304"/>
    <property type="match status" value="1"/>
</dbReference>
<dbReference type="PATRIC" id="fig|692370.5.peg.892"/>
<dbReference type="PANTHER" id="PTHR35370">
    <property type="entry name" value="CYTOPLASMIC PROTEIN-RELATED-RELATED"/>
    <property type="match status" value="1"/>
</dbReference>
<dbReference type="PANTHER" id="PTHR35370:SF1">
    <property type="entry name" value="TYPE VI SECRETION SYSTEM COMPONENT TSSF1"/>
    <property type="match status" value="1"/>
</dbReference>